<name>A0A1H2PRJ4_9BURK</name>
<dbReference type="SUPFAM" id="SSF47413">
    <property type="entry name" value="lambda repressor-like DNA-binding domains"/>
    <property type="match status" value="1"/>
</dbReference>
<dbReference type="Proteomes" id="UP000243719">
    <property type="component" value="Unassembled WGS sequence"/>
</dbReference>
<dbReference type="InterPro" id="IPR010982">
    <property type="entry name" value="Lambda_DNA-bd_dom_sf"/>
</dbReference>
<dbReference type="EMBL" id="FNLO01000005">
    <property type="protein sequence ID" value="SDV48688.1"/>
    <property type="molecule type" value="Genomic_DNA"/>
</dbReference>
<feature type="domain" description="HTH cro/C1-type" evidence="2">
    <location>
        <begin position="37"/>
        <end position="78"/>
    </location>
</feature>
<dbReference type="RefSeq" id="WP_091907959.1">
    <property type="nucleotide sequence ID" value="NZ_FNLO01000005.1"/>
</dbReference>
<evidence type="ECO:0000256" key="1">
    <source>
        <dbReference type="SAM" id="MobiDB-lite"/>
    </source>
</evidence>
<gene>
    <name evidence="3" type="ORF">SAMN05216551_105301</name>
</gene>
<evidence type="ECO:0000313" key="4">
    <source>
        <dbReference type="Proteomes" id="UP000243719"/>
    </source>
</evidence>
<dbReference type="Pfam" id="PF01381">
    <property type="entry name" value="HTH_3"/>
    <property type="match status" value="1"/>
</dbReference>
<keyword evidence="4" id="KW-1185">Reference proteome</keyword>
<dbReference type="InterPro" id="IPR001387">
    <property type="entry name" value="Cro/C1-type_HTH"/>
</dbReference>
<feature type="compositionally biased region" description="Basic and acidic residues" evidence="1">
    <location>
        <begin position="163"/>
        <end position="172"/>
    </location>
</feature>
<dbReference type="GO" id="GO:0003677">
    <property type="term" value="F:DNA binding"/>
    <property type="evidence" value="ECO:0007669"/>
    <property type="project" value="InterPro"/>
</dbReference>
<reference evidence="4" key="1">
    <citation type="submission" date="2016-09" db="EMBL/GenBank/DDBJ databases">
        <authorList>
            <person name="Varghese N."/>
            <person name="Submissions S."/>
        </authorList>
    </citation>
    <scope>NUCLEOTIDE SEQUENCE [LARGE SCALE GENOMIC DNA]</scope>
    <source>
        <strain evidence="4">JS23</strain>
    </source>
</reference>
<accession>A0A1H2PRJ4</accession>
<dbReference type="PROSITE" id="PS50943">
    <property type="entry name" value="HTH_CROC1"/>
    <property type="match status" value="1"/>
</dbReference>
<evidence type="ECO:0000313" key="3">
    <source>
        <dbReference type="EMBL" id="SDV48688.1"/>
    </source>
</evidence>
<dbReference type="Gene3D" id="1.10.260.40">
    <property type="entry name" value="lambda repressor-like DNA-binding domains"/>
    <property type="match status" value="1"/>
</dbReference>
<dbReference type="AlphaFoldDB" id="A0A1H2PRJ4"/>
<feature type="region of interest" description="Disordered" evidence="1">
    <location>
        <begin position="149"/>
        <end position="172"/>
    </location>
</feature>
<organism evidence="3 4">
    <name type="scientific">Chitinasiproducens palmae</name>
    <dbReference type="NCBI Taxonomy" id="1770053"/>
    <lineage>
        <taxon>Bacteria</taxon>
        <taxon>Pseudomonadati</taxon>
        <taxon>Pseudomonadota</taxon>
        <taxon>Betaproteobacteria</taxon>
        <taxon>Burkholderiales</taxon>
        <taxon>Burkholderiaceae</taxon>
        <taxon>Chitinasiproducens</taxon>
    </lineage>
</organism>
<dbReference type="CDD" id="cd00093">
    <property type="entry name" value="HTH_XRE"/>
    <property type="match status" value="1"/>
</dbReference>
<protein>
    <submittedName>
        <fullName evidence="3">Helix-turn-helix</fullName>
    </submittedName>
</protein>
<evidence type="ECO:0000259" key="2">
    <source>
        <dbReference type="PROSITE" id="PS50943"/>
    </source>
</evidence>
<sequence length="172" mass="18369">MSYSGCYDDRMATSHENLALRLADLIGPGRPFKSGNQLAKALGQHQRAINRYINLEVVPTLAAVDQIAQALGVEPAALIGPIGGVSSPVFSPEIGYSIQLLRQMSAEAQARAAAVLEALARDDVKRNISPAASEPAILYKHTVPRHLEDVDLSAEEDGAGSKGKGDTRNNRR</sequence>
<proteinExistence type="predicted"/>